<protein>
    <submittedName>
        <fullName evidence="6">Monooxygenase</fullName>
    </submittedName>
</protein>
<dbReference type="GO" id="GO:0004497">
    <property type="term" value="F:monooxygenase activity"/>
    <property type="evidence" value="ECO:0007669"/>
    <property type="project" value="UniProtKB-KW"/>
</dbReference>
<reference evidence="6 7" key="1">
    <citation type="submission" date="2018-02" db="EMBL/GenBank/DDBJ databases">
        <title>The genomes of Aspergillus section Nigri reveals drivers in fungal speciation.</title>
        <authorList>
            <consortium name="DOE Joint Genome Institute"/>
            <person name="Vesth T.C."/>
            <person name="Nybo J."/>
            <person name="Theobald S."/>
            <person name="Brandl J."/>
            <person name="Frisvad J.C."/>
            <person name="Nielsen K.F."/>
            <person name="Lyhne E.K."/>
            <person name="Kogle M.E."/>
            <person name="Kuo A."/>
            <person name="Riley R."/>
            <person name="Clum A."/>
            <person name="Nolan M."/>
            <person name="Lipzen A."/>
            <person name="Salamov A."/>
            <person name="Henrissat B."/>
            <person name="Wiebenga A."/>
            <person name="De vries R.P."/>
            <person name="Grigoriev I.V."/>
            <person name="Mortensen U.H."/>
            <person name="Andersen M.R."/>
            <person name="Baker S.E."/>
        </authorList>
    </citation>
    <scope>NUCLEOTIDE SEQUENCE [LARGE SCALE GENOMIC DNA]</scope>
    <source>
        <strain evidence="6 7">CBS 121057</strain>
    </source>
</reference>
<accession>A0A319F4W2</accession>
<dbReference type="VEuPathDB" id="FungiDB:BO78DRAFT_305296"/>
<keyword evidence="4" id="KW-0472">Membrane</keyword>
<evidence type="ECO:0000256" key="2">
    <source>
        <dbReference type="ARBA" id="ARBA00022827"/>
    </source>
</evidence>
<dbReference type="Gene3D" id="3.50.50.60">
    <property type="entry name" value="FAD/NAD(P)-binding domain"/>
    <property type="match status" value="1"/>
</dbReference>
<dbReference type="InterPro" id="IPR051704">
    <property type="entry name" value="FAD_aromatic-hydroxylase"/>
</dbReference>
<dbReference type="PANTHER" id="PTHR46865">
    <property type="entry name" value="OXIDOREDUCTASE-RELATED"/>
    <property type="match status" value="1"/>
</dbReference>
<feature type="domain" description="FAD-binding" evidence="5">
    <location>
        <begin position="4"/>
        <end position="340"/>
    </location>
</feature>
<dbReference type="STRING" id="1448318.A0A319F4W2"/>
<dbReference type="PANTHER" id="PTHR46865:SF7">
    <property type="entry name" value="MONOOXYGENASE, PUTATIVE (AFU_ORTHOLOGUE AFUA_8G07040)-RELATED"/>
    <property type="match status" value="1"/>
</dbReference>
<dbReference type="SUPFAM" id="SSF51905">
    <property type="entry name" value="FAD/NAD(P)-binding domain"/>
    <property type="match status" value="1"/>
</dbReference>
<evidence type="ECO:0000313" key="7">
    <source>
        <dbReference type="Proteomes" id="UP000248423"/>
    </source>
</evidence>
<keyword evidence="2" id="KW-0274">FAD</keyword>
<dbReference type="PRINTS" id="PR00420">
    <property type="entry name" value="RNGMNOXGNASE"/>
</dbReference>
<evidence type="ECO:0000313" key="6">
    <source>
        <dbReference type="EMBL" id="PYI10699.1"/>
    </source>
</evidence>
<gene>
    <name evidence="6" type="ORF">BO78DRAFT_305296</name>
</gene>
<evidence type="ECO:0000256" key="3">
    <source>
        <dbReference type="ARBA" id="ARBA00023002"/>
    </source>
</evidence>
<evidence type="ECO:0000256" key="4">
    <source>
        <dbReference type="SAM" id="Phobius"/>
    </source>
</evidence>
<dbReference type="InterPro" id="IPR002938">
    <property type="entry name" value="FAD-bd"/>
</dbReference>
<keyword evidence="4" id="KW-0812">Transmembrane</keyword>
<dbReference type="Pfam" id="PF01494">
    <property type="entry name" value="FAD_binding_3"/>
    <property type="match status" value="1"/>
</dbReference>
<keyword evidence="3" id="KW-0560">Oxidoreductase</keyword>
<keyword evidence="1" id="KW-0285">Flavoprotein</keyword>
<keyword evidence="7" id="KW-1185">Reference proteome</keyword>
<proteinExistence type="predicted"/>
<evidence type="ECO:0000256" key="1">
    <source>
        <dbReference type="ARBA" id="ARBA00022630"/>
    </source>
</evidence>
<keyword evidence="6" id="KW-0503">Monooxygenase</keyword>
<dbReference type="EMBL" id="KZ826320">
    <property type="protein sequence ID" value="PYI10699.1"/>
    <property type="molecule type" value="Genomic_DNA"/>
</dbReference>
<dbReference type="OrthoDB" id="655030at2759"/>
<keyword evidence="4" id="KW-1133">Transmembrane helix</keyword>
<organism evidence="6 7">
    <name type="scientific">Aspergillus sclerotiicarbonarius (strain CBS 121057 / IBT 28362)</name>
    <dbReference type="NCBI Taxonomy" id="1448318"/>
    <lineage>
        <taxon>Eukaryota</taxon>
        <taxon>Fungi</taxon>
        <taxon>Dikarya</taxon>
        <taxon>Ascomycota</taxon>
        <taxon>Pezizomycotina</taxon>
        <taxon>Eurotiomycetes</taxon>
        <taxon>Eurotiomycetidae</taxon>
        <taxon>Eurotiales</taxon>
        <taxon>Aspergillaceae</taxon>
        <taxon>Aspergillus</taxon>
        <taxon>Aspergillus subgen. Circumdati</taxon>
    </lineage>
</organism>
<dbReference type="Proteomes" id="UP000248423">
    <property type="component" value="Unassembled WGS sequence"/>
</dbReference>
<dbReference type="InterPro" id="IPR036188">
    <property type="entry name" value="FAD/NAD-bd_sf"/>
</dbReference>
<feature type="transmembrane region" description="Helical" evidence="4">
    <location>
        <begin position="382"/>
        <end position="401"/>
    </location>
</feature>
<dbReference type="GO" id="GO:0071949">
    <property type="term" value="F:FAD binding"/>
    <property type="evidence" value="ECO:0007669"/>
    <property type="project" value="InterPro"/>
</dbReference>
<name>A0A319F4W2_ASPSB</name>
<evidence type="ECO:0000259" key="5">
    <source>
        <dbReference type="Pfam" id="PF01494"/>
    </source>
</evidence>
<sequence length="427" mass="47119">MPLKILITGAGIAGTTLTYFLSHLHQKHSITVLERAPALRDSGLQIDLRGPGIQVLRRMGLEDAFRAISVSEQGLGLVDGKGRRWGYFPVNSSGKGLQSFSTDWEVMRGDLTRMLYGESLKGEGVRYEFGVWVEEIQETGGEVEVLLSDGRKETFDLLIGADGLGSRMRGLMLGGDGDGKEAVHELGVYTGYFTVEKEMGEGEGYDATVYIATKGRGIMTRRHEKDRYLAYLSCRVGGEMKIARGKKGDVEQDKQILRNAFRGAGWRTEELLQAMEEADDFYCECMGVVNLDRWSRGRIVLVGDAAYCPSAMTGMGTSSAMAGVYVLAGEIGRACAGDGATVTTEDIEAALARYEEKLRPFMNHVQRGLLDNNDYMARFPSSAFGVGVMYFLFAMASFFRLDVLARWVLREDTNGWELPDYPDVLGN</sequence>
<dbReference type="AlphaFoldDB" id="A0A319F4W2"/>